<keyword evidence="3" id="KW-0210">Decarboxylase</keyword>
<comment type="caution">
    <text evidence="8">The sequence shown here is derived from an EMBL/GenBank/DDBJ whole genome shotgun (WGS) entry which is preliminary data.</text>
</comment>
<organism evidence="8 9">
    <name type="scientific">Leptobacterium flavescens</name>
    <dbReference type="NCBI Taxonomy" id="472055"/>
    <lineage>
        <taxon>Bacteria</taxon>
        <taxon>Pseudomonadati</taxon>
        <taxon>Bacteroidota</taxon>
        <taxon>Flavobacteriia</taxon>
        <taxon>Flavobacteriales</taxon>
        <taxon>Flavobacteriaceae</taxon>
        <taxon>Leptobacterium</taxon>
    </lineage>
</organism>
<dbReference type="GO" id="GO:0030170">
    <property type="term" value="F:pyridoxal phosphate binding"/>
    <property type="evidence" value="ECO:0007669"/>
    <property type="project" value="InterPro"/>
</dbReference>
<evidence type="ECO:0000256" key="3">
    <source>
        <dbReference type="ARBA" id="ARBA00022793"/>
    </source>
</evidence>
<dbReference type="EMBL" id="JAABOO010000004">
    <property type="protein sequence ID" value="NER15050.1"/>
    <property type="molecule type" value="Genomic_DNA"/>
</dbReference>
<dbReference type="InterPro" id="IPR002129">
    <property type="entry name" value="PyrdxlP-dep_de-COase"/>
</dbReference>
<proteinExistence type="inferred from homology"/>
<dbReference type="InterPro" id="IPR010977">
    <property type="entry name" value="Aromatic_deC"/>
</dbReference>
<dbReference type="Gene3D" id="3.40.640.10">
    <property type="entry name" value="Type I PLP-dependent aspartate aminotransferase-like (Major domain)"/>
    <property type="match status" value="1"/>
</dbReference>
<feature type="modified residue" description="N6-(pyridoxal phosphate)lysine" evidence="6">
    <location>
        <position position="305"/>
    </location>
</feature>
<name>A0A6P0URA7_9FLAO</name>
<gene>
    <name evidence="8" type="ORF">GWK08_16460</name>
</gene>
<dbReference type="Pfam" id="PF00282">
    <property type="entry name" value="Pyridoxal_deC"/>
    <property type="match status" value="1"/>
</dbReference>
<sequence>MTMIDKIKELEKTSQLLDPGQDQRDQWNSEVLDYANTFINTLDTSKAFYHSEENGKSLYKLDITEEATDLTSLLESTKANIDLVGINPASNGHMGYIPGGGLYPSALGDYIAAISNRYAGAFFTAPGAVRLENMLIRWMCRLMGYPENAIGNLTSGGSIANLIAIVTAREAYGIKARDIENSVIYLSEQAHHSIQKAIRIAGLSEVQLRYIPLDKGLRLSVTELEKAILSDKEKGLKPFFINASFGTTNTGAIDPIDPIAAIAEKYNLWFHVDAAYGGFFKLVAGMDPKFRGIEKADSITLDPHKTLFLPFGTGCILIKNKEKLFKAFHYLADYMQDTVDAIEEVSPADISPELTKHFRGMRLWLPLKLFGLKPFRAALQEKLLLTRYFYDKIKQTEGFEVGPEPELSVAMFRYIPSGGDANEFNKKLIRAIQTDGRIFLSSTTVDGIFWIRVAVVIFRIHLEQMDLLLRIIQEKVDELSDK</sequence>
<dbReference type="PANTHER" id="PTHR11999">
    <property type="entry name" value="GROUP II PYRIDOXAL-5-PHOSPHATE DECARBOXYLASE"/>
    <property type="match status" value="1"/>
</dbReference>
<evidence type="ECO:0000256" key="5">
    <source>
        <dbReference type="ARBA" id="ARBA00023239"/>
    </source>
</evidence>
<evidence type="ECO:0000313" key="8">
    <source>
        <dbReference type="EMBL" id="NER15050.1"/>
    </source>
</evidence>
<dbReference type="PANTHER" id="PTHR11999:SF70">
    <property type="entry name" value="MIP05841P"/>
    <property type="match status" value="1"/>
</dbReference>
<keyword evidence="8" id="KW-0808">Transferase</keyword>
<dbReference type="GO" id="GO:0006520">
    <property type="term" value="P:amino acid metabolic process"/>
    <property type="evidence" value="ECO:0007669"/>
    <property type="project" value="InterPro"/>
</dbReference>
<evidence type="ECO:0000256" key="4">
    <source>
        <dbReference type="ARBA" id="ARBA00022898"/>
    </source>
</evidence>
<dbReference type="Proteomes" id="UP000468581">
    <property type="component" value="Unassembled WGS sequence"/>
</dbReference>
<evidence type="ECO:0000256" key="7">
    <source>
        <dbReference type="RuleBase" id="RU000382"/>
    </source>
</evidence>
<evidence type="ECO:0000256" key="2">
    <source>
        <dbReference type="ARBA" id="ARBA00009533"/>
    </source>
</evidence>
<dbReference type="PRINTS" id="PR00800">
    <property type="entry name" value="YHDCRBOXLASE"/>
</dbReference>
<dbReference type="GO" id="GO:0008483">
    <property type="term" value="F:transaminase activity"/>
    <property type="evidence" value="ECO:0007669"/>
    <property type="project" value="UniProtKB-KW"/>
</dbReference>
<evidence type="ECO:0000313" key="9">
    <source>
        <dbReference type="Proteomes" id="UP000468581"/>
    </source>
</evidence>
<evidence type="ECO:0000256" key="6">
    <source>
        <dbReference type="PIRSR" id="PIRSR602129-50"/>
    </source>
</evidence>
<accession>A0A6P0URA7</accession>
<keyword evidence="9" id="KW-1185">Reference proteome</keyword>
<dbReference type="InterPro" id="IPR015424">
    <property type="entry name" value="PyrdxlP-dep_Trfase"/>
</dbReference>
<keyword evidence="8" id="KW-0032">Aminotransferase</keyword>
<keyword evidence="4 6" id="KW-0663">Pyridoxal phosphate</keyword>
<protein>
    <submittedName>
        <fullName evidence="8">Aminotransferase class V-fold PLP-dependent enzyme</fullName>
    </submittedName>
</protein>
<dbReference type="InterPro" id="IPR015422">
    <property type="entry name" value="PyrdxlP-dep_Trfase_small"/>
</dbReference>
<dbReference type="GO" id="GO:0016831">
    <property type="term" value="F:carboxy-lyase activity"/>
    <property type="evidence" value="ECO:0007669"/>
    <property type="project" value="UniProtKB-KW"/>
</dbReference>
<dbReference type="GO" id="GO:0019752">
    <property type="term" value="P:carboxylic acid metabolic process"/>
    <property type="evidence" value="ECO:0007669"/>
    <property type="project" value="InterPro"/>
</dbReference>
<dbReference type="AlphaFoldDB" id="A0A6P0URA7"/>
<dbReference type="InterPro" id="IPR015421">
    <property type="entry name" value="PyrdxlP-dep_Trfase_major"/>
</dbReference>
<evidence type="ECO:0000256" key="1">
    <source>
        <dbReference type="ARBA" id="ARBA00001933"/>
    </source>
</evidence>
<dbReference type="SUPFAM" id="SSF53383">
    <property type="entry name" value="PLP-dependent transferases"/>
    <property type="match status" value="1"/>
</dbReference>
<comment type="cofactor">
    <cofactor evidence="1 6 7">
        <name>pyridoxal 5'-phosphate</name>
        <dbReference type="ChEBI" id="CHEBI:597326"/>
    </cofactor>
</comment>
<dbReference type="GO" id="GO:0005737">
    <property type="term" value="C:cytoplasm"/>
    <property type="evidence" value="ECO:0007669"/>
    <property type="project" value="TreeGrafter"/>
</dbReference>
<dbReference type="Gene3D" id="3.90.1150.10">
    <property type="entry name" value="Aspartate Aminotransferase, domain 1"/>
    <property type="match status" value="1"/>
</dbReference>
<keyword evidence="5 7" id="KW-0456">Lyase</keyword>
<comment type="similarity">
    <text evidence="2 7">Belongs to the group II decarboxylase family.</text>
</comment>
<reference evidence="8 9" key="1">
    <citation type="submission" date="2020-01" db="EMBL/GenBank/DDBJ databases">
        <title>Leptobacterium flavescens.</title>
        <authorList>
            <person name="Wang G."/>
        </authorList>
    </citation>
    <scope>NUCLEOTIDE SEQUENCE [LARGE SCALE GENOMIC DNA]</scope>
    <source>
        <strain evidence="8 9">KCTC 22160</strain>
    </source>
</reference>